<comment type="caution">
    <text evidence="1">The sequence shown here is derived from an EMBL/GenBank/DDBJ whole genome shotgun (WGS) entry which is preliminary data.</text>
</comment>
<evidence type="ECO:0000313" key="2">
    <source>
        <dbReference type="Proteomes" id="UP001215280"/>
    </source>
</evidence>
<evidence type="ECO:0008006" key="3">
    <source>
        <dbReference type="Google" id="ProtNLM"/>
    </source>
</evidence>
<dbReference type="EMBL" id="JARJLG010000001">
    <property type="protein sequence ID" value="KAJ7784941.1"/>
    <property type="molecule type" value="Genomic_DNA"/>
</dbReference>
<sequence>MILFLKRTLMSAIDRTPDDVLVEIFLCCLPQDKSMVASHFPRAVFSTPSTKTAPLLLFAICARWRNVAIATRLLW</sequence>
<dbReference type="AlphaFoldDB" id="A0AAD7KG48"/>
<gene>
    <name evidence="1" type="ORF">DFH07DRAFT_726140</name>
</gene>
<feature type="non-terminal residue" evidence="1">
    <location>
        <position position="75"/>
    </location>
</feature>
<organism evidence="1 2">
    <name type="scientific">Mycena maculata</name>
    <dbReference type="NCBI Taxonomy" id="230809"/>
    <lineage>
        <taxon>Eukaryota</taxon>
        <taxon>Fungi</taxon>
        <taxon>Dikarya</taxon>
        <taxon>Basidiomycota</taxon>
        <taxon>Agaricomycotina</taxon>
        <taxon>Agaricomycetes</taxon>
        <taxon>Agaricomycetidae</taxon>
        <taxon>Agaricales</taxon>
        <taxon>Marasmiineae</taxon>
        <taxon>Mycenaceae</taxon>
        <taxon>Mycena</taxon>
    </lineage>
</organism>
<proteinExistence type="predicted"/>
<name>A0AAD7KG48_9AGAR</name>
<dbReference type="Proteomes" id="UP001215280">
    <property type="component" value="Unassembled WGS sequence"/>
</dbReference>
<protein>
    <recommendedName>
        <fullName evidence="3">F-box domain-containing protein</fullName>
    </recommendedName>
</protein>
<accession>A0AAD7KG48</accession>
<reference evidence="1" key="1">
    <citation type="submission" date="2023-03" db="EMBL/GenBank/DDBJ databases">
        <title>Massive genome expansion in bonnet fungi (Mycena s.s.) driven by repeated elements and novel gene families across ecological guilds.</title>
        <authorList>
            <consortium name="Lawrence Berkeley National Laboratory"/>
            <person name="Harder C.B."/>
            <person name="Miyauchi S."/>
            <person name="Viragh M."/>
            <person name="Kuo A."/>
            <person name="Thoen E."/>
            <person name="Andreopoulos B."/>
            <person name="Lu D."/>
            <person name="Skrede I."/>
            <person name="Drula E."/>
            <person name="Henrissat B."/>
            <person name="Morin E."/>
            <person name="Kohler A."/>
            <person name="Barry K."/>
            <person name="LaButti K."/>
            <person name="Morin E."/>
            <person name="Salamov A."/>
            <person name="Lipzen A."/>
            <person name="Mereny Z."/>
            <person name="Hegedus B."/>
            <person name="Baldrian P."/>
            <person name="Stursova M."/>
            <person name="Weitz H."/>
            <person name="Taylor A."/>
            <person name="Grigoriev I.V."/>
            <person name="Nagy L.G."/>
            <person name="Martin F."/>
            <person name="Kauserud H."/>
        </authorList>
    </citation>
    <scope>NUCLEOTIDE SEQUENCE</scope>
    <source>
        <strain evidence="1">CBHHK188m</strain>
    </source>
</reference>
<keyword evidence="2" id="KW-1185">Reference proteome</keyword>
<evidence type="ECO:0000313" key="1">
    <source>
        <dbReference type="EMBL" id="KAJ7784941.1"/>
    </source>
</evidence>